<keyword evidence="1" id="KW-0472">Membrane</keyword>
<feature type="transmembrane region" description="Helical" evidence="1">
    <location>
        <begin position="56"/>
        <end position="77"/>
    </location>
</feature>
<dbReference type="EMBL" id="JADQTO010000010">
    <property type="protein sequence ID" value="MBG0564178.1"/>
    <property type="molecule type" value="Genomic_DNA"/>
</dbReference>
<evidence type="ECO:0000313" key="2">
    <source>
        <dbReference type="EMBL" id="MBG0564178.1"/>
    </source>
</evidence>
<proteinExistence type="predicted"/>
<protein>
    <submittedName>
        <fullName evidence="2">Uncharacterized protein</fullName>
    </submittedName>
</protein>
<evidence type="ECO:0000313" key="3">
    <source>
        <dbReference type="Proteomes" id="UP000598146"/>
    </source>
</evidence>
<organism evidence="2 3">
    <name type="scientific">Actinoplanes aureus</name>
    <dbReference type="NCBI Taxonomy" id="2792083"/>
    <lineage>
        <taxon>Bacteria</taxon>
        <taxon>Bacillati</taxon>
        <taxon>Actinomycetota</taxon>
        <taxon>Actinomycetes</taxon>
        <taxon>Micromonosporales</taxon>
        <taxon>Micromonosporaceae</taxon>
        <taxon>Actinoplanes</taxon>
    </lineage>
</organism>
<comment type="caution">
    <text evidence="2">The sequence shown here is derived from an EMBL/GenBank/DDBJ whole genome shotgun (WGS) entry which is preliminary data.</text>
</comment>
<gene>
    <name evidence="2" type="ORF">I4J89_22285</name>
</gene>
<keyword evidence="1" id="KW-1133">Transmembrane helix</keyword>
<name>A0A931FY37_9ACTN</name>
<dbReference type="RefSeq" id="WP_196415960.1">
    <property type="nucleotide sequence ID" value="NZ_JADQTO010000010.1"/>
</dbReference>
<evidence type="ECO:0000256" key="1">
    <source>
        <dbReference type="SAM" id="Phobius"/>
    </source>
</evidence>
<accession>A0A931FY37</accession>
<keyword evidence="1" id="KW-0812">Transmembrane</keyword>
<sequence>MTTPNIPPVDAELALAEVRARRAQVVDTNLVPDWFWYGIAVLMMLFVAAMESEIGWLIAVGTIVYALGLATLILALVRRARVQVRQELIGVRGALAIAGFTVTLVAIGVALGFTLDALGVPLPATLGCLPVAIGLAVGGPRLMSHLRRLMLSRPVAGPR</sequence>
<keyword evidence="3" id="KW-1185">Reference proteome</keyword>
<feature type="transmembrane region" description="Helical" evidence="1">
    <location>
        <begin position="120"/>
        <end position="143"/>
    </location>
</feature>
<dbReference type="AlphaFoldDB" id="A0A931FY37"/>
<dbReference type="Proteomes" id="UP000598146">
    <property type="component" value="Unassembled WGS sequence"/>
</dbReference>
<feature type="transmembrane region" description="Helical" evidence="1">
    <location>
        <begin position="34"/>
        <end position="50"/>
    </location>
</feature>
<feature type="transmembrane region" description="Helical" evidence="1">
    <location>
        <begin position="89"/>
        <end position="114"/>
    </location>
</feature>
<reference evidence="2" key="1">
    <citation type="submission" date="2020-11" db="EMBL/GenBank/DDBJ databases">
        <title>Isolation and identification of active actinomycetes.</title>
        <authorList>
            <person name="Sun X."/>
        </authorList>
    </citation>
    <scope>NUCLEOTIDE SEQUENCE</scope>
    <source>
        <strain evidence="2">NEAU-A11</strain>
    </source>
</reference>